<keyword evidence="15" id="KW-0675">Receptor</keyword>
<keyword evidence="8 20" id="KW-0547">Nucleotide-binding</keyword>
<dbReference type="Proteomes" id="UP000515135">
    <property type="component" value="Unplaced"/>
</dbReference>
<keyword evidence="6 23" id="KW-0732">Signal</keyword>
<dbReference type="PROSITE" id="PS00107">
    <property type="entry name" value="PROTEIN_KINASE_ATP"/>
    <property type="match status" value="1"/>
</dbReference>
<dbReference type="SUPFAM" id="SSF56112">
    <property type="entry name" value="Protein kinase-like (PK-like)"/>
    <property type="match status" value="1"/>
</dbReference>
<dbReference type="InterPro" id="IPR017441">
    <property type="entry name" value="Protein_kinase_ATP_BS"/>
</dbReference>
<dbReference type="EC" id="2.7.10.1" evidence="2"/>
<dbReference type="InterPro" id="IPR013761">
    <property type="entry name" value="SAM/pointed_sf"/>
</dbReference>
<feature type="signal peptide" evidence="23">
    <location>
        <begin position="1"/>
        <end position="20"/>
    </location>
</feature>
<dbReference type="InterPro" id="IPR001245">
    <property type="entry name" value="Ser-Thr/Tyr_kinase_cat_dom"/>
</dbReference>
<dbReference type="CDD" id="cd00192">
    <property type="entry name" value="PTKc"/>
    <property type="match status" value="1"/>
</dbReference>
<feature type="chain" id="PRO_5028349738" description="receptor protein-tyrosine kinase" evidence="23">
    <location>
        <begin position="21"/>
        <end position="763"/>
    </location>
</feature>
<evidence type="ECO:0000256" key="16">
    <source>
        <dbReference type="ARBA" id="ARBA00023180"/>
    </source>
</evidence>
<comment type="catalytic activity">
    <reaction evidence="18">
        <text>L-tyrosyl-[protein] + ATP = O-phospho-L-tyrosyl-[protein] + ADP + H(+)</text>
        <dbReference type="Rhea" id="RHEA:10596"/>
        <dbReference type="Rhea" id="RHEA-COMP:10136"/>
        <dbReference type="Rhea" id="RHEA-COMP:20101"/>
        <dbReference type="ChEBI" id="CHEBI:15378"/>
        <dbReference type="ChEBI" id="CHEBI:30616"/>
        <dbReference type="ChEBI" id="CHEBI:46858"/>
        <dbReference type="ChEBI" id="CHEBI:61978"/>
        <dbReference type="ChEBI" id="CHEBI:456216"/>
        <dbReference type="EC" id="2.7.10.1"/>
    </reaction>
</comment>
<dbReference type="PROSITE" id="PS00109">
    <property type="entry name" value="PROTEIN_KINASE_TYR"/>
    <property type="match status" value="1"/>
</dbReference>
<protein>
    <recommendedName>
        <fullName evidence="2">receptor protein-tyrosine kinase</fullName>
        <ecNumber evidence="2">2.7.10.1</ecNumber>
    </recommendedName>
</protein>
<evidence type="ECO:0000313" key="25">
    <source>
        <dbReference type="Proteomes" id="UP000515135"/>
    </source>
</evidence>
<dbReference type="PANTHER" id="PTHR24416">
    <property type="entry name" value="TYROSINE-PROTEIN KINASE RECEPTOR"/>
    <property type="match status" value="1"/>
</dbReference>
<dbReference type="OrthoDB" id="5984265at2759"/>
<keyword evidence="16" id="KW-0325">Glycoprotein</keyword>
<evidence type="ECO:0000256" key="15">
    <source>
        <dbReference type="ARBA" id="ARBA00023170"/>
    </source>
</evidence>
<evidence type="ECO:0000256" key="4">
    <source>
        <dbReference type="ARBA" id="ARBA00022679"/>
    </source>
</evidence>
<dbReference type="Gene3D" id="3.30.200.20">
    <property type="entry name" value="Phosphorylase Kinase, domain 1"/>
    <property type="match status" value="1"/>
</dbReference>
<evidence type="ECO:0000256" key="12">
    <source>
        <dbReference type="ARBA" id="ARBA00023136"/>
    </source>
</evidence>
<dbReference type="InterPro" id="IPR050122">
    <property type="entry name" value="RTK"/>
</dbReference>
<evidence type="ECO:0000256" key="18">
    <source>
        <dbReference type="ARBA" id="ARBA00051243"/>
    </source>
</evidence>
<keyword evidence="10 20" id="KW-0067">ATP-binding</keyword>
<dbReference type="GO" id="GO:0043235">
    <property type="term" value="C:receptor complex"/>
    <property type="evidence" value="ECO:0007669"/>
    <property type="project" value="TreeGrafter"/>
</dbReference>
<dbReference type="GO" id="GO:0005886">
    <property type="term" value="C:plasma membrane"/>
    <property type="evidence" value="ECO:0007669"/>
    <property type="project" value="TreeGrafter"/>
</dbReference>
<dbReference type="RefSeq" id="XP_019643857.1">
    <property type="nucleotide sequence ID" value="XM_019788298.1"/>
</dbReference>
<feature type="region of interest" description="Disordered" evidence="21">
    <location>
        <begin position="245"/>
        <end position="278"/>
    </location>
</feature>
<keyword evidence="5 22" id="KW-0812">Transmembrane</keyword>
<evidence type="ECO:0000256" key="2">
    <source>
        <dbReference type="ARBA" id="ARBA00011902"/>
    </source>
</evidence>
<feature type="transmembrane region" description="Helical" evidence="22">
    <location>
        <begin position="288"/>
        <end position="311"/>
    </location>
</feature>
<dbReference type="FunFam" id="3.30.200.20:FF:000593">
    <property type="entry name" value="Predicted protein"/>
    <property type="match status" value="1"/>
</dbReference>
<evidence type="ECO:0000256" key="1">
    <source>
        <dbReference type="ARBA" id="ARBA00004479"/>
    </source>
</evidence>
<evidence type="ECO:0000256" key="8">
    <source>
        <dbReference type="ARBA" id="ARBA00022741"/>
    </source>
</evidence>
<keyword evidence="14" id="KW-1015">Disulfide bond</keyword>
<evidence type="ECO:0000256" key="5">
    <source>
        <dbReference type="ARBA" id="ARBA00022692"/>
    </source>
</evidence>
<accession>A0A6P5ALA0</accession>
<dbReference type="Gene3D" id="1.10.150.50">
    <property type="entry name" value="Transcription Factor, Ets-1"/>
    <property type="match status" value="1"/>
</dbReference>
<evidence type="ECO:0000256" key="13">
    <source>
        <dbReference type="ARBA" id="ARBA00023137"/>
    </source>
</evidence>
<dbReference type="Pfam" id="PF00536">
    <property type="entry name" value="SAM_1"/>
    <property type="match status" value="1"/>
</dbReference>
<dbReference type="InterPro" id="IPR000719">
    <property type="entry name" value="Prot_kinase_dom"/>
</dbReference>
<feature type="domain" description="Protein kinase" evidence="24">
    <location>
        <begin position="472"/>
        <end position="752"/>
    </location>
</feature>
<dbReference type="GeneID" id="109484937"/>
<evidence type="ECO:0000256" key="14">
    <source>
        <dbReference type="ARBA" id="ARBA00023157"/>
    </source>
</evidence>
<dbReference type="PANTHER" id="PTHR24416:SF617">
    <property type="entry name" value="RET ONCOGENE, ISOFORM A"/>
    <property type="match status" value="1"/>
</dbReference>
<dbReference type="InterPro" id="IPR020635">
    <property type="entry name" value="Tyr_kinase_cat_dom"/>
</dbReference>
<gene>
    <name evidence="26" type="primary">LOC109484937</name>
</gene>
<keyword evidence="9" id="KW-0418">Kinase</keyword>
<keyword evidence="4" id="KW-0808">Transferase</keyword>
<evidence type="ECO:0000256" key="17">
    <source>
        <dbReference type="ARBA" id="ARBA00023319"/>
    </source>
</evidence>
<name>A0A6P5ALA0_BRABE</name>
<evidence type="ECO:0000256" key="6">
    <source>
        <dbReference type="ARBA" id="ARBA00022729"/>
    </source>
</evidence>
<keyword evidence="13" id="KW-0829">Tyrosine-protein kinase</keyword>
<dbReference type="KEGG" id="bbel:109484937"/>
<evidence type="ECO:0000256" key="20">
    <source>
        <dbReference type="PROSITE-ProRule" id="PRU10141"/>
    </source>
</evidence>
<evidence type="ECO:0000256" key="9">
    <source>
        <dbReference type="ARBA" id="ARBA00022777"/>
    </source>
</evidence>
<evidence type="ECO:0000256" key="11">
    <source>
        <dbReference type="ARBA" id="ARBA00022989"/>
    </source>
</evidence>
<dbReference type="InterPro" id="IPR001660">
    <property type="entry name" value="SAM"/>
</dbReference>
<evidence type="ECO:0000256" key="22">
    <source>
        <dbReference type="SAM" id="Phobius"/>
    </source>
</evidence>
<dbReference type="PRINTS" id="PR00109">
    <property type="entry name" value="TYRKINASE"/>
</dbReference>
<dbReference type="FunFam" id="1.10.510.10:FF:000190">
    <property type="entry name" value="Proto-oncogene tyrosine-protein kinase receptor Ret"/>
    <property type="match status" value="1"/>
</dbReference>
<keyword evidence="3" id="KW-0597">Phosphoprotein</keyword>
<evidence type="ECO:0000256" key="10">
    <source>
        <dbReference type="ARBA" id="ARBA00022840"/>
    </source>
</evidence>
<dbReference type="GO" id="GO:0005524">
    <property type="term" value="F:ATP binding"/>
    <property type="evidence" value="ECO:0007669"/>
    <property type="project" value="UniProtKB-UniRule"/>
</dbReference>
<dbReference type="PROSITE" id="PS50011">
    <property type="entry name" value="PROTEIN_KINASE_DOM"/>
    <property type="match status" value="1"/>
</dbReference>
<keyword evidence="12 22" id="KW-0472">Membrane</keyword>
<keyword evidence="11 22" id="KW-1133">Transmembrane helix</keyword>
<dbReference type="InterPro" id="IPR011009">
    <property type="entry name" value="Kinase-like_dom_sf"/>
</dbReference>
<evidence type="ECO:0000313" key="26">
    <source>
        <dbReference type="RefSeq" id="XP_019643857.1"/>
    </source>
</evidence>
<evidence type="ECO:0000256" key="7">
    <source>
        <dbReference type="ARBA" id="ARBA00022737"/>
    </source>
</evidence>
<dbReference type="InterPro" id="IPR008266">
    <property type="entry name" value="Tyr_kinase_AS"/>
</dbReference>
<evidence type="ECO:0000256" key="3">
    <source>
        <dbReference type="ARBA" id="ARBA00022553"/>
    </source>
</evidence>
<reference evidence="26" key="1">
    <citation type="submission" date="2025-08" db="UniProtKB">
        <authorList>
            <consortium name="RefSeq"/>
        </authorList>
    </citation>
    <scope>IDENTIFICATION</scope>
    <source>
        <tissue evidence="26">Gonad</tissue>
    </source>
</reference>
<evidence type="ECO:0000256" key="19">
    <source>
        <dbReference type="ARBA" id="ARBA00056965"/>
    </source>
</evidence>
<keyword evidence="17" id="KW-0393">Immunoglobulin domain</keyword>
<dbReference type="Pfam" id="PF07714">
    <property type="entry name" value="PK_Tyr_Ser-Thr"/>
    <property type="match status" value="1"/>
</dbReference>
<dbReference type="SUPFAM" id="SSF47769">
    <property type="entry name" value="SAM/Pointed domain"/>
    <property type="match status" value="1"/>
</dbReference>
<evidence type="ECO:0000259" key="24">
    <source>
        <dbReference type="PROSITE" id="PS50011"/>
    </source>
</evidence>
<sequence>MFGRVRKLLVVVLTIAVVLSTSLVVDGTFDTATFTSSAATTLTLTTDIAPSPSFTTLAVLTETLTLTTDIFQTPPFTLTSAMLSETQILTTDIGEISPTTSFTTSTMLTETLTLTTDIGEISPTPSFTNLAMLSETKILATDIDGISPTPSFGTSAMLSETPTLTTDMYGIFPTLSFTNLAMLPETQTLATDISEISPTPSFTPSVMSLETQTLATDIDGIFPTPSFTTLAMLPETPIPTADIIGNSSTPTVTDEAPTSGTTSLTTESNGESTTVNDGTDGLTNAQSVGIGVGTALGIIVLLIIILTAIFWRKRQKKTERRENHADEMMDIHVPPEGTTSRESIVSSQLIDTAFANDLNVVSNAGGVVNEGFGMSYAVPEEHGRLSQVQTVDDVSKFLQVHNFAEYIEAFQDQEVDGDALRCLDAAVMRELIPKAGPRAKFKDILRQQRRVQATSEPGVARLIFREILRKNLKLGKLLGRGQFGEVRLGEVRKRGVSTTVAVKTLHASASDKDKKDLMGELEILVTVGRHDNVISLVGACTIDGPLCVVVEYAPNGSLKDWLKANSPERIRQESAAGYYNIEDPQLPSPPMEQLIQFGIDVAAGMSHLAAMQCVHRDLAARNILLGEGLVAKVSDFGLSRDIYEDAEYVKTTLSKLPLRWMAYESLFYNVYTIQSDVWSYGVLLWEILTMGKLPYQGIKGKKMMNMIKAGYRLEKPVLCPDDIYDVMTSCWESLPEDRPTFPQLRNSLDRIVQQYKQYASLLK</sequence>
<proteinExistence type="predicted"/>
<comment type="subcellular location">
    <subcellularLocation>
        <location evidence="1">Membrane</location>
        <topology evidence="1">Single-pass type I membrane protein</topology>
    </subcellularLocation>
</comment>
<dbReference type="SMART" id="SM00219">
    <property type="entry name" value="TyrKc"/>
    <property type="match status" value="1"/>
</dbReference>
<feature type="binding site" evidence="20">
    <location>
        <position position="503"/>
    </location>
    <ligand>
        <name>ATP</name>
        <dbReference type="ChEBI" id="CHEBI:30616"/>
    </ligand>
</feature>
<evidence type="ECO:0000256" key="21">
    <source>
        <dbReference type="SAM" id="MobiDB-lite"/>
    </source>
</evidence>
<comment type="function">
    <text evidence="19">Receptor for basic fibroblast growth factor.</text>
</comment>
<dbReference type="GO" id="GO:0007169">
    <property type="term" value="P:cell surface receptor protein tyrosine kinase signaling pathway"/>
    <property type="evidence" value="ECO:0007669"/>
    <property type="project" value="TreeGrafter"/>
</dbReference>
<dbReference type="GO" id="GO:0004714">
    <property type="term" value="F:transmembrane receptor protein tyrosine kinase activity"/>
    <property type="evidence" value="ECO:0007669"/>
    <property type="project" value="UniProtKB-EC"/>
</dbReference>
<keyword evidence="7" id="KW-0677">Repeat</keyword>
<organism evidence="25 26">
    <name type="scientific">Branchiostoma belcheri</name>
    <name type="common">Amphioxus</name>
    <dbReference type="NCBI Taxonomy" id="7741"/>
    <lineage>
        <taxon>Eukaryota</taxon>
        <taxon>Metazoa</taxon>
        <taxon>Chordata</taxon>
        <taxon>Cephalochordata</taxon>
        <taxon>Leptocardii</taxon>
        <taxon>Amphioxiformes</taxon>
        <taxon>Branchiostomatidae</taxon>
        <taxon>Branchiostoma</taxon>
    </lineage>
</organism>
<dbReference type="AlphaFoldDB" id="A0A6P5ALA0"/>
<dbReference type="Gene3D" id="1.10.510.10">
    <property type="entry name" value="Transferase(Phosphotransferase) domain 1"/>
    <property type="match status" value="1"/>
</dbReference>
<keyword evidence="25" id="KW-1185">Reference proteome</keyword>
<evidence type="ECO:0000256" key="23">
    <source>
        <dbReference type="SAM" id="SignalP"/>
    </source>
</evidence>